<dbReference type="OrthoDB" id="3558767at2759"/>
<keyword evidence="3" id="KW-1185">Reference proteome</keyword>
<comment type="caution">
    <text evidence="2">The sequence shown here is derived from an EMBL/GenBank/DDBJ whole genome shotgun (WGS) entry which is preliminary data.</text>
</comment>
<protein>
    <submittedName>
        <fullName evidence="2">Uncharacterized protein</fullName>
    </submittedName>
</protein>
<evidence type="ECO:0000313" key="3">
    <source>
        <dbReference type="Proteomes" id="UP000462212"/>
    </source>
</evidence>
<dbReference type="Proteomes" id="UP000462212">
    <property type="component" value="Unassembled WGS sequence"/>
</dbReference>
<accession>A0A8H8U2P2</accession>
<gene>
    <name evidence="2" type="ORF">LSUB1_G008815</name>
</gene>
<feature type="non-terminal residue" evidence="2">
    <location>
        <position position="1"/>
    </location>
</feature>
<dbReference type="EMBL" id="QGMJ01001563">
    <property type="protein sequence ID" value="TVY31391.1"/>
    <property type="molecule type" value="Genomic_DNA"/>
</dbReference>
<sequence length="182" mass="20037">PKNAIQPKTTKEPQHPPNRSYAAAANSANPDSDWILVNSAKKPPPPPKPAAKKPITSRRLILIKDLMVQNEDFQPLTARNALNTAFASKGVKDPVILSVSKSLQANLVVTTIEAYTSDFLLAKIDVWTHILPGYTAQKDVEWHKIVAHGIPTSVFNRPDGMDLIKDEIRTFNKGLTPLGNPY</sequence>
<name>A0A8H8U2P2_9HELO</name>
<organism evidence="2 3">
    <name type="scientific">Lachnellula subtilissima</name>
    <dbReference type="NCBI Taxonomy" id="602034"/>
    <lineage>
        <taxon>Eukaryota</taxon>
        <taxon>Fungi</taxon>
        <taxon>Dikarya</taxon>
        <taxon>Ascomycota</taxon>
        <taxon>Pezizomycotina</taxon>
        <taxon>Leotiomycetes</taxon>
        <taxon>Helotiales</taxon>
        <taxon>Lachnaceae</taxon>
        <taxon>Lachnellula</taxon>
    </lineage>
</organism>
<feature type="compositionally biased region" description="Low complexity" evidence="1">
    <location>
        <begin position="17"/>
        <end position="32"/>
    </location>
</feature>
<dbReference type="AlphaFoldDB" id="A0A8H8U2P2"/>
<proteinExistence type="predicted"/>
<reference evidence="2 3" key="1">
    <citation type="submission" date="2018-05" db="EMBL/GenBank/DDBJ databases">
        <title>Genome sequencing and assembly of the regulated plant pathogen Lachnellula willkommii and related sister species for the development of diagnostic species identification markers.</title>
        <authorList>
            <person name="Giroux E."/>
            <person name="Bilodeau G."/>
        </authorList>
    </citation>
    <scope>NUCLEOTIDE SEQUENCE [LARGE SCALE GENOMIC DNA]</scope>
    <source>
        <strain evidence="2 3">CBS 197.66</strain>
    </source>
</reference>
<feature type="region of interest" description="Disordered" evidence="1">
    <location>
        <begin position="1"/>
        <end position="54"/>
    </location>
</feature>
<evidence type="ECO:0000313" key="2">
    <source>
        <dbReference type="EMBL" id="TVY31391.1"/>
    </source>
</evidence>
<feature type="non-terminal residue" evidence="2">
    <location>
        <position position="182"/>
    </location>
</feature>
<evidence type="ECO:0000256" key="1">
    <source>
        <dbReference type="SAM" id="MobiDB-lite"/>
    </source>
</evidence>